<evidence type="ECO:0000313" key="3">
    <source>
        <dbReference type="Proteomes" id="UP000199602"/>
    </source>
</evidence>
<feature type="region of interest" description="Disordered" evidence="1">
    <location>
        <begin position="69"/>
        <end position="107"/>
    </location>
</feature>
<organism evidence="2 3">
    <name type="scientific">Desulfonauticus submarinus</name>
    <dbReference type="NCBI Taxonomy" id="206665"/>
    <lineage>
        <taxon>Bacteria</taxon>
        <taxon>Pseudomonadati</taxon>
        <taxon>Thermodesulfobacteriota</taxon>
        <taxon>Desulfovibrionia</taxon>
        <taxon>Desulfovibrionales</taxon>
        <taxon>Desulfonauticaceae</taxon>
        <taxon>Desulfonauticus</taxon>
    </lineage>
</organism>
<dbReference type="AlphaFoldDB" id="A0A1H0EQU8"/>
<accession>A0A1H0EQU8</accession>
<gene>
    <name evidence="2" type="ORF">SAMN04488516_1098</name>
</gene>
<feature type="compositionally biased region" description="Basic residues" evidence="1">
    <location>
        <begin position="88"/>
        <end position="97"/>
    </location>
</feature>
<name>A0A1H0EQU8_9BACT</name>
<sequence length="107" mass="12764">MENLLRSIAQKLIHLDEASLSRLWDIYYQKTKHFMPTQEWEIDFLVFTLIQAIKWKNRVFNLQLQQGAFPNQQNPANQPKKDFLKPGIRPKRKKRAKIISFPTPEKS</sequence>
<dbReference type="EMBL" id="FNIN01000009">
    <property type="protein sequence ID" value="SDN84725.1"/>
    <property type="molecule type" value="Genomic_DNA"/>
</dbReference>
<dbReference type="STRING" id="206665.SAMN04488516_1098"/>
<reference evidence="2 3" key="1">
    <citation type="submission" date="2016-10" db="EMBL/GenBank/DDBJ databases">
        <authorList>
            <person name="de Groot N.N."/>
        </authorList>
    </citation>
    <scope>NUCLEOTIDE SEQUENCE [LARGE SCALE GENOMIC DNA]</scope>
    <source>
        <strain evidence="2 3">DSM 15269</strain>
    </source>
</reference>
<evidence type="ECO:0000256" key="1">
    <source>
        <dbReference type="SAM" id="MobiDB-lite"/>
    </source>
</evidence>
<dbReference type="Proteomes" id="UP000199602">
    <property type="component" value="Unassembled WGS sequence"/>
</dbReference>
<proteinExistence type="predicted"/>
<protein>
    <submittedName>
        <fullName evidence="2">Uncharacterized protein</fullName>
    </submittedName>
</protein>
<evidence type="ECO:0000313" key="2">
    <source>
        <dbReference type="EMBL" id="SDN84725.1"/>
    </source>
</evidence>
<keyword evidence="3" id="KW-1185">Reference proteome</keyword>